<keyword evidence="6" id="KW-1185">Reference proteome</keyword>
<dbReference type="InterPro" id="IPR003593">
    <property type="entry name" value="AAA+_ATPase"/>
</dbReference>
<reference evidence="5 6" key="2">
    <citation type="journal article" date="2021" name="Microorganisms">
        <title>The Ever-Expanding Pseudomonas Genus: Description of 43 New Species and Partition of the Pseudomonas putida Group.</title>
        <authorList>
            <person name="Girard L."/>
            <person name="Lood C."/>
            <person name="Hofte M."/>
            <person name="Vandamme P."/>
            <person name="Rokni-Zadeh H."/>
            <person name="van Noort V."/>
            <person name="Lavigne R."/>
            <person name="De Mot R."/>
        </authorList>
    </citation>
    <scope>NUCLEOTIDE SEQUENCE [LARGE SCALE GENOMIC DNA]</scope>
    <source>
        <strain evidence="5 6">RW8P3</strain>
    </source>
</reference>
<reference evidence="5 6" key="1">
    <citation type="journal article" date="2020" name="Microorganisms">
        <title>Reliable Identification of Environmental Pseudomonas Isolates Using the rpoD Gene.</title>
        <authorList>
            <consortium name="The Broad Institute Genome Sequencing Platform"/>
            <person name="Girard L."/>
            <person name="Lood C."/>
            <person name="Rokni-Zadeh H."/>
            <person name="van Noort V."/>
            <person name="Lavigne R."/>
            <person name="De Mot R."/>
        </authorList>
    </citation>
    <scope>NUCLEOTIDE SEQUENCE [LARGE SCALE GENOMIC DNA]</scope>
    <source>
        <strain evidence="5 6">RW8P3</strain>
    </source>
</reference>
<feature type="domain" description="ABC transporter" evidence="4">
    <location>
        <begin position="15"/>
        <end position="237"/>
    </location>
</feature>
<dbReference type="SUPFAM" id="SSF52540">
    <property type="entry name" value="P-loop containing nucleoside triphosphate hydrolases"/>
    <property type="match status" value="1"/>
</dbReference>
<proteinExistence type="predicted"/>
<dbReference type="SMART" id="SM00382">
    <property type="entry name" value="AAA"/>
    <property type="match status" value="1"/>
</dbReference>
<dbReference type="PANTHER" id="PTHR43423:SF1">
    <property type="entry name" value="ABC TRANSPORTER I FAMILY MEMBER 17"/>
    <property type="match status" value="1"/>
</dbReference>
<evidence type="ECO:0000256" key="3">
    <source>
        <dbReference type="ARBA" id="ARBA00022840"/>
    </source>
</evidence>
<dbReference type="InterPro" id="IPR017871">
    <property type="entry name" value="ABC_transporter-like_CS"/>
</dbReference>
<keyword evidence="1" id="KW-0813">Transport</keyword>
<dbReference type="PROSITE" id="PS50893">
    <property type="entry name" value="ABC_TRANSPORTER_2"/>
    <property type="match status" value="1"/>
</dbReference>
<dbReference type="Proteomes" id="UP000634530">
    <property type="component" value="Chromosome"/>
</dbReference>
<dbReference type="InterPro" id="IPR027417">
    <property type="entry name" value="P-loop_NTPase"/>
</dbReference>
<evidence type="ECO:0000313" key="5">
    <source>
        <dbReference type="EMBL" id="QXI31483.1"/>
    </source>
</evidence>
<dbReference type="KEGG" id="pvw:HU752_013740"/>
<dbReference type="PANTHER" id="PTHR43423">
    <property type="entry name" value="ABC TRANSPORTER I FAMILY MEMBER 17"/>
    <property type="match status" value="1"/>
</dbReference>
<protein>
    <submittedName>
        <fullName evidence="5">ATP-binding cassette domain-containing protein</fullName>
    </submittedName>
</protein>
<keyword evidence="2" id="KW-0547">Nucleotide-binding</keyword>
<dbReference type="InterPro" id="IPR003439">
    <property type="entry name" value="ABC_transporter-like_ATP-bd"/>
</dbReference>
<accession>A0A9E6TU83</accession>
<evidence type="ECO:0000313" key="6">
    <source>
        <dbReference type="Proteomes" id="UP000634530"/>
    </source>
</evidence>
<evidence type="ECO:0000256" key="1">
    <source>
        <dbReference type="ARBA" id="ARBA00022448"/>
    </source>
</evidence>
<dbReference type="GO" id="GO:0016887">
    <property type="term" value="F:ATP hydrolysis activity"/>
    <property type="evidence" value="ECO:0007669"/>
    <property type="project" value="InterPro"/>
</dbReference>
<sequence length="237" mass="26142">MADGVSQPVQRTVLIEARGLQRTDERTGNELLRRTDFQLRSGDRVSLIGSSGSGKSVFLRTLAKLDASSAGEIRWRDRGVAAEDVPLYRHQVCYLPQRPSLIEGSVEDNLRFPYSLKTLRHLAFDRSRVIGLLELTGKEQGFLEKRGTELSGGEAQVAALIRALQFDPVVLLLDEPTAALDPASAEAVERLILGWCEMKAATEHAFIWVSHDHGQARRVSNLMLQMQAGSLQGALNP</sequence>
<organism evidence="5 6">
    <name type="scientific">Pseudomonas vanderleydeniana</name>
    <dbReference type="NCBI Taxonomy" id="2745495"/>
    <lineage>
        <taxon>Bacteria</taxon>
        <taxon>Pseudomonadati</taxon>
        <taxon>Pseudomonadota</taxon>
        <taxon>Gammaproteobacteria</taxon>
        <taxon>Pseudomonadales</taxon>
        <taxon>Pseudomonadaceae</taxon>
        <taxon>Pseudomonas</taxon>
    </lineage>
</organism>
<dbReference type="PROSITE" id="PS00211">
    <property type="entry name" value="ABC_TRANSPORTER_1"/>
    <property type="match status" value="1"/>
</dbReference>
<dbReference type="AlphaFoldDB" id="A0A9E6TU83"/>
<evidence type="ECO:0000259" key="4">
    <source>
        <dbReference type="PROSITE" id="PS50893"/>
    </source>
</evidence>
<dbReference type="Pfam" id="PF00005">
    <property type="entry name" value="ABC_tran"/>
    <property type="match status" value="1"/>
</dbReference>
<evidence type="ECO:0000256" key="2">
    <source>
        <dbReference type="ARBA" id="ARBA00022741"/>
    </source>
</evidence>
<dbReference type="EMBL" id="CP077093">
    <property type="protein sequence ID" value="QXI31483.1"/>
    <property type="molecule type" value="Genomic_DNA"/>
</dbReference>
<dbReference type="GO" id="GO:0005524">
    <property type="term" value="F:ATP binding"/>
    <property type="evidence" value="ECO:0007669"/>
    <property type="project" value="UniProtKB-KW"/>
</dbReference>
<name>A0A9E6TU83_9PSED</name>
<gene>
    <name evidence="5" type="ORF">HU752_013740</name>
</gene>
<dbReference type="Gene3D" id="3.40.50.300">
    <property type="entry name" value="P-loop containing nucleotide triphosphate hydrolases"/>
    <property type="match status" value="1"/>
</dbReference>
<keyword evidence="3 5" id="KW-0067">ATP-binding</keyword>